<dbReference type="InterPro" id="IPR001680">
    <property type="entry name" value="WD40_rpt"/>
</dbReference>
<keyword evidence="2" id="KW-0677">Repeat</keyword>
<proteinExistence type="predicted"/>
<feature type="repeat" description="WD" evidence="3">
    <location>
        <begin position="45"/>
        <end position="86"/>
    </location>
</feature>
<accession>A0A9P6MPL5</accession>
<feature type="domain" description="CPAF-like PDZ" evidence="4">
    <location>
        <begin position="334"/>
        <end position="425"/>
    </location>
</feature>
<evidence type="ECO:0000313" key="5">
    <source>
        <dbReference type="EMBL" id="KAG0008863.1"/>
    </source>
</evidence>
<dbReference type="InterPro" id="IPR052766">
    <property type="entry name" value="S41A_metabolite_peptidase"/>
</dbReference>
<gene>
    <name evidence="5" type="ORF">BGZ80_002978</name>
</gene>
<dbReference type="InterPro" id="IPR056186">
    <property type="entry name" value="PDZ_CPAF-rel"/>
</dbReference>
<dbReference type="Proteomes" id="UP000703661">
    <property type="component" value="Unassembled WGS sequence"/>
</dbReference>
<dbReference type="OrthoDB" id="27214at2759"/>
<dbReference type="InterPro" id="IPR029045">
    <property type="entry name" value="ClpP/crotonase-like_dom_sf"/>
</dbReference>
<dbReference type="PROSITE" id="PS00678">
    <property type="entry name" value="WD_REPEATS_1"/>
    <property type="match status" value="1"/>
</dbReference>
<protein>
    <recommendedName>
        <fullName evidence="4">CPAF-like PDZ domain-containing protein</fullName>
    </recommendedName>
</protein>
<dbReference type="Gene3D" id="2.130.10.10">
    <property type="entry name" value="YVTN repeat-like/Quinoprotein amine dehydrogenase"/>
    <property type="match status" value="1"/>
</dbReference>
<dbReference type="InterPro" id="IPR015943">
    <property type="entry name" value="WD40/YVTN_repeat-like_dom_sf"/>
</dbReference>
<keyword evidence="6" id="KW-1185">Reference proteome</keyword>
<dbReference type="Pfam" id="PF23658">
    <property type="entry name" value="PDZ_CPAF_rel"/>
    <property type="match status" value="1"/>
</dbReference>
<reference evidence="5" key="1">
    <citation type="journal article" date="2020" name="Fungal Divers.">
        <title>Resolving the Mortierellaceae phylogeny through synthesis of multi-gene phylogenetics and phylogenomics.</title>
        <authorList>
            <person name="Vandepol N."/>
            <person name="Liber J."/>
            <person name="Desiro A."/>
            <person name="Na H."/>
            <person name="Kennedy M."/>
            <person name="Barry K."/>
            <person name="Grigoriev I.V."/>
            <person name="Miller A.N."/>
            <person name="O'Donnell K."/>
            <person name="Stajich J.E."/>
            <person name="Bonito G."/>
        </authorList>
    </citation>
    <scope>NUCLEOTIDE SEQUENCE</scope>
    <source>
        <strain evidence="5">NRRL 2769</strain>
    </source>
</reference>
<dbReference type="PROSITE" id="PS50082">
    <property type="entry name" value="WD_REPEATS_2"/>
    <property type="match status" value="1"/>
</dbReference>
<organism evidence="5 6">
    <name type="scientific">Entomortierella chlamydospora</name>
    <dbReference type="NCBI Taxonomy" id="101097"/>
    <lineage>
        <taxon>Eukaryota</taxon>
        <taxon>Fungi</taxon>
        <taxon>Fungi incertae sedis</taxon>
        <taxon>Mucoromycota</taxon>
        <taxon>Mortierellomycotina</taxon>
        <taxon>Mortierellomycetes</taxon>
        <taxon>Mortierellales</taxon>
        <taxon>Mortierellaceae</taxon>
        <taxon>Entomortierella</taxon>
    </lineage>
</organism>
<dbReference type="SUPFAM" id="SSF50978">
    <property type="entry name" value="WD40 repeat-like"/>
    <property type="match status" value="1"/>
</dbReference>
<dbReference type="EMBL" id="JAAAID010001763">
    <property type="protein sequence ID" value="KAG0008863.1"/>
    <property type="molecule type" value="Genomic_DNA"/>
</dbReference>
<dbReference type="PANTHER" id="PTHR37049:SF4">
    <property type="entry name" value="RHODANESE DOMAIN-CONTAINING PROTEIN"/>
    <property type="match status" value="1"/>
</dbReference>
<evidence type="ECO:0000256" key="3">
    <source>
        <dbReference type="PROSITE-ProRule" id="PRU00221"/>
    </source>
</evidence>
<evidence type="ECO:0000256" key="1">
    <source>
        <dbReference type="ARBA" id="ARBA00022574"/>
    </source>
</evidence>
<dbReference type="InterPro" id="IPR036322">
    <property type="entry name" value="WD40_repeat_dom_sf"/>
</dbReference>
<dbReference type="Pfam" id="PF00400">
    <property type="entry name" value="WD40"/>
    <property type="match status" value="1"/>
</dbReference>
<dbReference type="SMART" id="SM00320">
    <property type="entry name" value="WD40"/>
    <property type="match status" value="3"/>
</dbReference>
<sequence>MGSMDSTHPITAVCFSDSMDLIFAGCSNHAVIAWEIRMKRVLFSLTGHSNRISGICLSPDGTQLLSTALDNTVRVWDVDPCTKVDTRLQTTLQGSVAAPLGLETHLSRPAWSNDGSMIGVGTANGEVMIWRKHSIDALSTRFEHMASVNEVDFHPSEPIATLAVVTAVSPTVTTTTSPKSKLTSTSILGLTSTPITKLISTLIPKPKPNPTSTKTNTNLDECGKLGQLKASEITYSDVASCYKSISYDADVASTALEMVYILFNNYYIFRDSALTHDTSRPFKIKPVNITEQLDTIRNTNYTNDFSFHTAITKAINMLHDGHAYYEVDCYDAYTFAQPLALYSPVEDGTQFLRVYKDFSNRGYEECEVLTIDGQPGLSYMQSWSDSVSFSKDAGVRLNYVLASQFYYTVTSQFETNAGLFSQRRDLPENSAIAYELQCKSLNSTIKVQDAWQVFPNTNATFTDTESYLNNVCRADLAKPLHKRSLESGAKPRLKTHIHRRSVFLDAVASNTSAQHHRQVNAASGLPPQAPTRTLVSAEKLGNGEYTAYYLLTSQPDVGIIVVQSHLGQIEEMRTILSYLGEFHRRNVTKLIFDFQSNPGGYIEFSTILVQLIFPLKGDDEFLIPMDLRTDESIQRLSAAVFNYTADYLLYDAWHYADFTNSTRYQSNALFTNAQNMTRNGHRALYSQGTSLMTSIVAIPTPQQFDEYPWTNNSANIRILSDGRCGSACALSSVFFDMNNVTSYAVGGNLNEDLSVFSYPGGSVSNLAEINQMYSIGKVDSPMADLPYSGIVSIPLVEAYFPGSNIPLEYDTERFPATNHIYFDEKNSRSRDVLWSQVAADAWK</sequence>
<evidence type="ECO:0000313" key="6">
    <source>
        <dbReference type="Proteomes" id="UP000703661"/>
    </source>
</evidence>
<dbReference type="AlphaFoldDB" id="A0A9P6MPL5"/>
<dbReference type="SUPFAM" id="SSF52096">
    <property type="entry name" value="ClpP/crotonase"/>
    <property type="match status" value="1"/>
</dbReference>
<evidence type="ECO:0000259" key="4">
    <source>
        <dbReference type="Pfam" id="PF23658"/>
    </source>
</evidence>
<comment type="caution">
    <text evidence="5">The sequence shown here is derived from an EMBL/GenBank/DDBJ whole genome shotgun (WGS) entry which is preliminary data.</text>
</comment>
<keyword evidence="1 3" id="KW-0853">WD repeat</keyword>
<evidence type="ECO:0000256" key="2">
    <source>
        <dbReference type="ARBA" id="ARBA00022737"/>
    </source>
</evidence>
<dbReference type="InterPro" id="IPR019775">
    <property type="entry name" value="WD40_repeat_CS"/>
</dbReference>
<name>A0A9P6MPL5_9FUNG</name>
<dbReference type="PANTHER" id="PTHR37049">
    <property type="entry name" value="PEPTIDASE S41 FAMILY PROTEIN"/>
    <property type="match status" value="1"/>
</dbReference>
<dbReference type="PROSITE" id="PS50294">
    <property type="entry name" value="WD_REPEATS_REGION"/>
    <property type="match status" value="1"/>
</dbReference>